<dbReference type="PROSITE" id="PS01162">
    <property type="entry name" value="QOR_ZETA_CRYSTAL"/>
    <property type="match status" value="1"/>
</dbReference>
<dbReference type="Pfam" id="PF00107">
    <property type="entry name" value="ADH_zinc_N"/>
    <property type="match status" value="1"/>
</dbReference>
<keyword evidence="3" id="KW-0560">Oxidoreductase</keyword>
<dbReference type="InterPro" id="IPR011032">
    <property type="entry name" value="GroES-like_sf"/>
</dbReference>
<reference evidence="2 5" key="2">
    <citation type="submission" date="2021-01" db="EMBL/GenBank/DDBJ databases">
        <title>Whole genome shotgun sequence of Actinoplanes lobatus NBRC 12513.</title>
        <authorList>
            <person name="Komaki H."/>
            <person name="Tamura T."/>
        </authorList>
    </citation>
    <scope>NUCLEOTIDE SEQUENCE [LARGE SCALE GENOMIC DNA]</scope>
    <source>
        <strain evidence="2 5">NBRC 12513</strain>
    </source>
</reference>
<evidence type="ECO:0000313" key="4">
    <source>
        <dbReference type="Proteomes" id="UP000590511"/>
    </source>
</evidence>
<dbReference type="EC" id="1.6.5.5" evidence="3"/>
<dbReference type="InterPro" id="IPR036291">
    <property type="entry name" value="NAD(P)-bd_dom_sf"/>
</dbReference>
<feature type="domain" description="Enoyl reductase (ER)" evidence="1">
    <location>
        <begin position="10"/>
        <end position="320"/>
    </location>
</feature>
<dbReference type="Pfam" id="PF08240">
    <property type="entry name" value="ADH_N"/>
    <property type="match status" value="1"/>
</dbReference>
<keyword evidence="5" id="KW-1185">Reference proteome</keyword>
<evidence type="ECO:0000313" key="3">
    <source>
        <dbReference type="EMBL" id="MBB4753070.1"/>
    </source>
</evidence>
<dbReference type="AlphaFoldDB" id="A0A7W7HM99"/>
<dbReference type="GO" id="GO:0003960">
    <property type="term" value="F:quinone reductase (NADPH) activity"/>
    <property type="evidence" value="ECO:0007669"/>
    <property type="project" value="UniProtKB-EC"/>
</dbReference>
<sequence length="322" mass="33849">MKAAVYYDNGGPEVLRYEDAPDPRPGPGQVLLRVEAIGVQGGDLLARQGAPLPAVPHIVGYQAAGTIAAVGDGVTTVRAGQKAFAFMMSGSHAELAVAEQRHVYPVPDDMDPRVAAGILVEFGTADDALFEFGRLRAGETVLVQAAAGGVGLAAVQLAKAAGATVLGTASSDAKLARLTAYGLDHGIDYTTTDVAERVRELTDGRGADLVIDPVGGKTLQASINAVAYRGRIIFLGQVGRDPYQPQLFPLLLKSASLNGLYFGAELDRDPARTRPLIERLITRIAAGELTVVIDREFPLSDAAGAHRYIESRAAFGRVLLIP</sequence>
<dbReference type="Proteomes" id="UP000590511">
    <property type="component" value="Unassembled WGS sequence"/>
</dbReference>
<dbReference type="InterPro" id="IPR051397">
    <property type="entry name" value="Zn-ADH-like_protein"/>
</dbReference>
<evidence type="ECO:0000313" key="5">
    <source>
        <dbReference type="Proteomes" id="UP000631312"/>
    </source>
</evidence>
<dbReference type="Gene3D" id="3.90.180.10">
    <property type="entry name" value="Medium-chain alcohol dehydrogenases, catalytic domain"/>
    <property type="match status" value="1"/>
</dbReference>
<gene>
    <name evidence="2" type="ORF">Alo02nite_25750</name>
    <name evidence="3" type="ORF">BJ964_007231</name>
</gene>
<reference evidence="3 4" key="1">
    <citation type="submission" date="2020-08" db="EMBL/GenBank/DDBJ databases">
        <title>Sequencing the genomes of 1000 actinobacteria strains.</title>
        <authorList>
            <person name="Klenk H.-P."/>
        </authorList>
    </citation>
    <scope>NUCLEOTIDE SEQUENCE [LARGE SCALE GENOMIC DNA]</scope>
    <source>
        <strain evidence="3 4">DSM 43150</strain>
    </source>
</reference>
<dbReference type="InterPro" id="IPR013154">
    <property type="entry name" value="ADH-like_N"/>
</dbReference>
<evidence type="ECO:0000259" key="1">
    <source>
        <dbReference type="SMART" id="SM00829"/>
    </source>
</evidence>
<dbReference type="EMBL" id="BOMP01000034">
    <property type="protein sequence ID" value="GIE39677.1"/>
    <property type="molecule type" value="Genomic_DNA"/>
</dbReference>
<name>A0A7W7HM99_9ACTN</name>
<dbReference type="InterPro" id="IPR013149">
    <property type="entry name" value="ADH-like_C"/>
</dbReference>
<evidence type="ECO:0000313" key="2">
    <source>
        <dbReference type="EMBL" id="GIE39677.1"/>
    </source>
</evidence>
<dbReference type="GO" id="GO:0008270">
    <property type="term" value="F:zinc ion binding"/>
    <property type="evidence" value="ECO:0007669"/>
    <property type="project" value="InterPro"/>
</dbReference>
<dbReference type="RefSeq" id="WP_188124811.1">
    <property type="nucleotide sequence ID" value="NZ_BOMP01000034.1"/>
</dbReference>
<dbReference type="InterPro" id="IPR020843">
    <property type="entry name" value="ER"/>
</dbReference>
<proteinExistence type="predicted"/>
<dbReference type="Proteomes" id="UP000631312">
    <property type="component" value="Unassembled WGS sequence"/>
</dbReference>
<dbReference type="SUPFAM" id="SSF50129">
    <property type="entry name" value="GroES-like"/>
    <property type="match status" value="1"/>
</dbReference>
<organism evidence="3 4">
    <name type="scientific">Actinoplanes lobatus</name>
    <dbReference type="NCBI Taxonomy" id="113568"/>
    <lineage>
        <taxon>Bacteria</taxon>
        <taxon>Bacillati</taxon>
        <taxon>Actinomycetota</taxon>
        <taxon>Actinomycetes</taxon>
        <taxon>Micromonosporales</taxon>
        <taxon>Micromonosporaceae</taxon>
        <taxon>Actinoplanes</taxon>
    </lineage>
</organism>
<dbReference type="EMBL" id="JACHNC010000001">
    <property type="protein sequence ID" value="MBB4753070.1"/>
    <property type="molecule type" value="Genomic_DNA"/>
</dbReference>
<dbReference type="PANTHER" id="PTHR43677:SF4">
    <property type="entry name" value="QUINONE OXIDOREDUCTASE-LIKE PROTEIN 2"/>
    <property type="match status" value="1"/>
</dbReference>
<dbReference type="InterPro" id="IPR002364">
    <property type="entry name" value="Quin_OxRdtase/zeta-crystal_CS"/>
</dbReference>
<dbReference type="Gene3D" id="3.40.50.720">
    <property type="entry name" value="NAD(P)-binding Rossmann-like Domain"/>
    <property type="match status" value="1"/>
</dbReference>
<dbReference type="SUPFAM" id="SSF51735">
    <property type="entry name" value="NAD(P)-binding Rossmann-fold domains"/>
    <property type="match status" value="1"/>
</dbReference>
<dbReference type="SMART" id="SM00829">
    <property type="entry name" value="PKS_ER"/>
    <property type="match status" value="1"/>
</dbReference>
<protein>
    <submittedName>
        <fullName evidence="2">NADP-dependent oxidoreductase</fullName>
    </submittedName>
    <submittedName>
        <fullName evidence="3">NADPH2:quinone reductase</fullName>
        <ecNumber evidence="3">1.6.5.5</ecNumber>
    </submittedName>
</protein>
<accession>A0A7W7HM99</accession>
<comment type="caution">
    <text evidence="3">The sequence shown here is derived from an EMBL/GenBank/DDBJ whole genome shotgun (WGS) entry which is preliminary data.</text>
</comment>
<dbReference type="PANTHER" id="PTHR43677">
    <property type="entry name" value="SHORT-CHAIN DEHYDROGENASE/REDUCTASE"/>
    <property type="match status" value="1"/>
</dbReference>